<feature type="compositionally biased region" description="Acidic residues" evidence="1">
    <location>
        <begin position="261"/>
        <end position="279"/>
    </location>
</feature>
<feature type="compositionally biased region" description="Basic and acidic residues" evidence="1">
    <location>
        <begin position="142"/>
        <end position="164"/>
    </location>
</feature>
<name>A0A6C0HDN4_9ZZZZ</name>
<evidence type="ECO:0000313" key="2">
    <source>
        <dbReference type="EMBL" id="QHT78741.1"/>
    </source>
</evidence>
<feature type="compositionally biased region" description="Basic and acidic residues" evidence="1">
    <location>
        <begin position="51"/>
        <end position="93"/>
    </location>
</feature>
<dbReference type="EMBL" id="MN739936">
    <property type="protein sequence ID" value="QHT78741.1"/>
    <property type="molecule type" value="Genomic_DNA"/>
</dbReference>
<feature type="region of interest" description="Disordered" evidence="1">
    <location>
        <begin position="51"/>
        <end position="104"/>
    </location>
</feature>
<evidence type="ECO:0000256" key="1">
    <source>
        <dbReference type="SAM" id="MobiDB-lite"/>
    </source>
</evidence>
<organism evidence="2">
    <name type="scientific">viral metagenome</name>
    <dbReference type="NCBI Taxonomy" id="1070528"/>
    <lineage>
        <taxon>unclassified sequences</taxon>
        <taxon>metagenomes</taxon>
        <taxon>organismal metagenomes</taxon>
    </lineage>
</organism>
<feature type="region of interest" description="Disordered" evidence="1">
    <location>
        <begin position="244"/>
        <end position="279"/>
    </location>
</feature>
<dbReference type="AlphaFoldDB" id="A0A6C0HDN4"/>
<protein>
    <submittedName>
        <fullName evidence="2">Uncharacterized protein</fullName>
    </submittedName>
</protein>
<reference evidence="2" key="1">
    <citation type="journal article" date="2020" name="Nature">
        <title>Giant virus diversity and host interactions through global metagenomics.</title>
        <authorList>
            <person name="Schulz F."/>
            <person name="Roux S."/>
            <person name="Paez-Espino D."/>
            <person name="Jungbluth S."/>
            <person name="Walsh D.A."/>
            <person name="Denef V.J."/>
            <person name="McMahon K.D."/>
            <person name="Konstantinidis K.T."/>
            <person name="Eloe-Fadrosh E.A."/>
            <person name="Kyrpides N.C."/>
            <person name="Woyke T."/>
        </authorList>
    </citation>
    <scope>NUCLEOTIDE SEQUENCE</scope>
    <source>
        <strain evidence="2">GVMAG-M-3300023179-92</strain>
    </source>
</reference>
<feature type="region of interest" description="Disordered" evidence="1">
    <location>
        <begin position="141"/>
        <end position="164"/>
    </location>
</feature>
<sequence length="279" mass="31805">MPLLNKAVIQSLEESFTTEVIAIAEKIATKFDLELVEVINYVESLLNSSEVTKKPEKKKIQVDEEVEEKKEESKKEEKKEVKKKTENPHEGKTCQHKMTAGKKKGELCGDKVHAESKTGIYCKTHLKNESGNKFLQSTLTGEVEKTEKKEEKKPVKKDIKKKEDSPLINDSAKIKEVIEQRTNQLTIKKNKQWNHYEHPETGLVVDPASKEVIGRLNHETGIVSDLTLEDIELAKTIGLKKIRIPENLPTKKAEKSNLYNDSDDEEEDISDVEDEELDE</sequence>
<accession>A0A6C0HDN4</accession>
<proteinExistence type="predicted"/>